<evidence type="ECO:0000256" key="10">
    <source>
        <dbReference type="ARBA" id="ARBA00023242"/>
    </source>
</evidence>
<evidence type="ECO:0000256" key="3">
    <source>
        <dbReference type="ARBA" id="ARBA00022723"/>
    </source>
</evidence>
<evidence type="ECO:0000256" key="7">
    <source>
        <dbReference type="ARBA" id="ARBA00023015"/>
    </source>
</evidence>
<gene>
    <name evidence="15" type="primary">zbtb48</name>
</gene>
<evidence type="ECO:0000259" key="14">
    <source>
        <dbReference type="PROSITE" id="PS50157"/>
    </source>
</evidence>
<feature type="domain" description="C2H2-type" evidence="14">
    <location>
        <begin position="717"/>
        <end position="744"/>
    </location>
</feature>
<feature type="compositionally biased region" description="Basic and acidic residues" evidence="12">
    <location>
        <begin position="200"/>
        <end position="209"/>
    </location>
</feature>
<reference evidence="15" key="2">
    <citation type="submission" date="2025-08" db="UniProtKB">
        <authorList>
            <consortium name="Ensembl"/>
        </authorList>
    </citation>
    <scope>IDENTIFICATION</scope>
</reference>
<dbReference type="AlphaFoldDB" id="A0A673BFI3"/>
<dbReference type="InParanoid" id="A0A673BFI3"/>
<dbReference type="Pfam" id="PF00096">
    <property type="entry name" value="zf-C2H2"/>
    <property type="match status" value="7"/>
</dbReference>
<dbReference type="GO" id="GO:0001227">
    <property type="term" value="F:DNA-binding transcription repressor activity, RNA polymerase II-specific"/>
    <property type="evidence" value="ECO:0007669"/>
    <property type="project" value="TreeGrafter"/>
</dbReference>
<feature type="compositionally biased region" description="Polar residues" evidence="12">
    <location>
        <begin position="263"/>
        <end position="282"/>
    </location>
</feature>
<feature type="compositionally biased region" description="Low complexity" evidence="12">
    <location>
        <begin position="162"/>
        <end position="182"/>
    </location>
</feature>
<proteinExistence type="inferred from homology"/>
<evidence type="ECO:0000256" key="9">
    <source>
        <dbReference type="ARBA" id="ARBA00023163"/>
    </source>
</evidence>
<feature type="region of interest" description="Disordered" evidence="12">
    <location>
        <begin position="121"/>
        <end position="294"/>
    </location>
</feature>
<dbReference type="FunFam" id="3.30.160.60:FF:000151">
    <property type="entry name" value="Zinc finger and SCAN domain-containing 21"/>
    <property type="match status" value="1"/>
</dbReference>
<evidence type="ECO:0000256" key="6">
    <source>
        <dbReference type="ARBA" id="ARBA00022833"/>
    </source>
</evidence>
<feature type="compositionally biased region" description="Basic residues" evidence="12">
    <location>
        <begin position="126"/>
        <end position="135"/>
    </location>
</feature>
<dbReference type="FunCoup" id="A0A673BFI3">
    <property type="interactions" value="1123"/>
</dbReference>
<feature type="domain" description="C2H2-type" evidence="14">
    <location>
        <begin position="604"/>
        <end position="631"/>
    </location>
</feature>
<keyword evidence="16" id="KW-1185">Reference proteome</keyword>
<accession>A0A673BFI3</accession>
<evidence type="ECO:0008006" key="17">
    <source>
        <dbReference type="Google" id="ProtNLM"/>
    </source>
</evidence>
<dbReference type="InterPro" id="IPR036236">
    <property type="entry name" value="Znf_C2H2_sf"/>
</dbReference>
<protein>
    <recommendedName>
        <fullName evidence="17">Zinc finger and BTB domain containing 48</fullName>
    </recommendedName>
</protein>
<evidence type="ECO:0000256" key="4">
    <source>
        <dbReference type="ARBA" id="ARBA00022737"/>
    </source>
</evidence>
<keyword evidence="3" id="KW-0479">Metal-binding</keyword>
<dbReference type="Gene3D" id="3.30.710.10">
    <property type="entry name" value="Potassium Channel Kv1.1, Chain A"/>
    <property type="match status" value="1"/>
</dbReference>
<dbReference type="SUPFAM" id="SSF57667">
    <property type="entry name" value="beta-beta-alpha zinc fingers"/>
    <property type="match status" value="7"/>
</dbReference>
<dbReference type="Gene3D" id="3.30.160.60">
    <property type="entry name" value="Classic Zinc Finger"/>
    <property type="match status" value="13"/>
</dbReference>
<keyword evidence="9" id="KW-0804">Transcription</keyword>
<dbReference type="InterPro" id="IPR000210">
    <property type="entry name" value="BTB/POZ_dom"/>
</dbReference>
<feature type="domain" description="C2H2-type" evidence="14">
    <location>
        <begin position="546"/>
        <end position="574"/>
    </location>
</feature>
<dbReference type="FunFam" id="3.30.160.60:FF:000065">
    <property type="entry name" value="B-cell CLL/lymphoma 6, member B"/>
    <property type="match status" value="1"/>
</dbReference>
<dbReference type="GO" id="GO:0002682">
    <property type="term" value="P:regulation of immune system process"/>
    <property type="evidence" value="ECO:0007669"/>
    <property type="project" value="TreeGrafter"/>
</dbReference>
<sequence>MSAVQSNHAQRVLSFLNQQRAVGKYCDAMLNVGGGLVYFAHRNILACFSELFHDANMPAAQYMEVTLQDCPSDGLEQLLNFVYTGELKLASANFDKVQNAATSLCVPEVLALCQQFKKPSENPVPVKRKRGRPKKSTSLTTVQCPDKENLVTVSKDESTLDAASASVGTAAATTTTRSGRVVKGPRRLVTGESPSIDFPVTEKAKKEGVEGENQNPDQQSGSSEIHDMNPIDKGLSDIQEEDDNNFESLTENSDDDYDPVTKLGSSVSSAAQRSKAKPQSKNENGEAVEEDGKKGPVQCSVCNKTFKSKYYLKVHNRRHTGEKPFVCLKCGKRYFRKENLVEHELKSCARVQQKNDVHMDDSAVSKAQEDEPDFENLIENSDEDYDPVTHTGSSGPSSSATQKSKAKAHSKEDKDENSEAVVEEDSKKGPVQCPICNKTFKSKYYLKVHNRRHTGEKPFVCLKCGKRYFRKENLLEHESKNCARVQQTYTCQTCSATFTGKEELRVHMISHTGDMPHKCSSCSEQFIYKKNLTLHMMKIHGFPKPHACSQCPKTFLTRTELRIHEAAKHRGEKPFVCEECGHRASSRNGLQMHIKAIHRNERPFVCNLCGHAFTQKNNLNMHMLVHSGERPYQCHLCGKTFRTQASLDKHHRTHTGERPFGCEFCEQRFTEKGALVRHTASKHQEGRPHSCHICGKTFKAREQLRVHLHRHKGMRKFECTDCGYKFTRQAHLRRHIQIHKRTENYSPRQRKLRNVIVEEVAGDPGDDESIKIVEASLISTETDYVTDTSVIQDPTNSESVSVTSLHPSDIVRVVIASSDVMEEEVSNKDLGPVEAVEGFSVSEVLQQTQMVPEAYKPTMDMEGIVENMSENKT</sequence>
<feature type="domain" description="C2H2-type" evidence="14">
    <location>
        <begin position="632"/>
        <end position="659"/>
    </location>
</feature>
<evidence type="ECO:0000256" key="2">
    <source>
        <dbReference type="ARBA" id="ARBA00006991"/>
    </source>
</evidence>
<reference evidence="15" key="3">
    <citation type="submission" date="2025-09" db="UniProtKB">
        <authorList>
            <consortium name="Ensembl"/>
        </authorList>
    </citation>
    <scope>IDENTIFICATION</scope>
</reference>
<feature type="domain" description="C2H2-type" evidence="14">
    <location>
        <begin position="689"/>
        <end position="716"/>
    </location>
</feature>
<dbReference type="Proteomes" id="UP000472271">
    <property type="component" value="Chromosome 7"/>
</dbReference>
<dbReference type="PROSITE" id="PS50097">
    <property type="entry name" value="BTB"/>
    <property type="match status" value="1"/>
</dbReference>
<dbReference type="GO" id="GO:0000978">
    <property type="term" value="F:RNA polymerase II cis-regulatory region sequence-specific DNA binding"/>
    <property type="evidence" value="ECO:0007669"/>
    <property type="project" value="TreeGrafter"/>
</dbReference>
<evidence type="ECO:0000256" key="8">
    <source>
        <dbReference type="ARBA" id="ARBA00023125"/>
    </source>
</evidence>
<dbReference type="PROSITE" id="PS00028">
    <property type="entry name" value="ZINC_FINGER_C2H2_1"/>
    <property type="match status" value="10"/>
</dbReference>
<keyword evidence="5 11" id="KW-0863">Zinc-finger</keyword>
<dbReference type="GO" id="GO:0001817">
    <property type="term" value="P:regulation of cytokine production"/>
    <property type="evidence" value="ECO:0007669"/>
    <property type="project" value="TreeGrafter"/>
</dbReference>
<comment type="similarity">
    <text evidence="2">Belongs to the krueppel C2H2-type zinc-finger protein family.</text>
</comment>
<evidence type="ECO:0000259" key="13">
    <source>
        <dbReference type="PROSITE" id="PS50097"/>
    </source>
</evidence>
<feature type="domain" description="C2H2-type" evidence="14">
    <location>
        <begin position="575"/>
        <end position="603"/>
    </location>
</feature>
<dbReference type="InterPro" id="IPR011333">
    <property type="entry name" value="SKP1/BTB/POZ_sf"/>
</dbReference>
<feature type="domain" description="BTB" evidence="13">
    <location>
        <begin position="26"/>
        <end position="91"/>
    </location>
</feature>
<feature type="domain" description="C2H2-type" evidence="14">
    <location>
        <begin position="660"/>
        <end position="688"/>
    </location>
</feature>
<feature type="compositionally biased region" description="Polar residues" evidence="12">
    <location>
        <begin position="212"/>
        <end position="223"/>
    </location>
</feature>
<evidence type="ECO:0000313" key="16">
    <source>
        <dbReference type="Proteomes" id="UP000472271"/>
    </source>
</evidence>
<dbReference type="PROSITE" id="PS50157">
    <property type="entry name" value="ZINC_FINGER_C2H2_2"/>
    <property type="match status" value="12"/>
</dbReference>
<evidence type="ECO:0000256" key="11">
    <source>
        <dbReference type="PROSITE-ProRule" id="PRU00042"/>
    </source>
</evidence>
<comment type="subcellular location">
    <subcellularLocation>
        <location evidence="1">Nucleus</location>
    </subcellularLocation>
</comment>
<name>A0A673BFI3_9TELE</name>
<dbReference type="SMART" id="SM00355">
    <property type="entry name" value="ZnF_C2H2"/>
    <property type="match status" value="13"/>
</dbReference>
<dbReference type="GeneID" id="115422214"/>
<evidence type="ECO:0000256" key="5">
    <source>
        <dbReference type="ARBA" id="ARBA00022771"/>
    </source>
</evidence>
<dbReference type="Pfam" id="PF00651">
    <property type="entry name" value="BTB"/>
    <property type="match status" value="1"/>
</dbReference>
<feature type="region of interest" description="Disordered" evidence="12">
    <location>
        <begin position="378"/>
        <end position="425"/>
    </location>
</feature>
<reference evidence="15" key="1">
    <citation type="submission" date="2019-06" db="EMBL/GenBank/DDBJ databases">
        <authorList>
            <consortium name="Wellcome Sanger Institute Data Sharing"/>
        </authorList>
    </citation>
    <scope>NUCLEOTIDE SEQUENCE [LARGE SCALE GENOMIC DNA]</scope>
</reference>
<dbReference type="PANTHER" id="PTHR24399:SF54">
    <property type="entry name" value="GASTRULA ZINC FINGER PROTEIN XLCGF26.1-LIKE-RELATED"/>
    <property type="match status" value="1"/>
</dbReference>
<dbReference type="FunFam" id="3.30.160.60:FF:002731">
    <property type="entry name" value="Zinc finger and BTB domain containing 48"/>
    <property type="match status" value="1"/>
</dbReference>
<dbReference type="FunFam" id="3.30.160.60:FF:000100">
    <property type="entry name" value="Zinc finger 45-like"/>
    <property type="match status" value="2"/>
</dbReference>
<dbReference type="SMART" id="SM00225">
    <property type="entry name" value="BTB"/>
    <property type="match status" value="1"/>
</dbReference>
<evidence type="ECO:0000256" key="12">
    <source>
        <dbReference type="SAM" id="MobiDB-lite"/>
    </source>
</evidence>
<evidence type="ECO:0000313" key="15">
    <source>
        <dbReference type="Ensembl" id="ENSSORP00005040535.1"/>
    </source>
</evidence>
<feature type="domain" description="C2H2-type" evidence="14">
    <location>
        <begin position="325"/>
        <end position="355"/>
    </location>
</feature>
<dbReference type="FunFam" id="3.30.160.60:FF:000303">
    <property type="entry name" value="Zinc finger protein 41"/>
    <property type="match status" value="1"/>
</dbReference>
<keyword evidence="4" id="KW-0677">Repeat</keyword>
<dbReference type="FunFam" id="3.30.160.60:FF:001117">
    <property type="entry name" value="Zinc finger and BTB domain containing 48"/>
    <property type="match status" value="2"/>
</dbReference>
<dbReference type="InterPro" id="IPR013087">
    <property type="entry name" value="Znf_C2H2_type"/>
</dbReference>
<feature type="domain" description="C2H2-type" evidence="14">
    <location>
        <begin position="517"/>
        <end position="545"/>
    </location>
</feature>
<feature type="domain" description="C2H2-type" evidence="14">
    <location>
        <begin position="297"/>
        <end position="324"/>
    </location>
</feature>
<dbReference type="OrthoDB" id="3156061at2759"/>
<keyword evidence="6" id="KW-0862">Zinc</keyword>
<feature type="compositionally biased region" description="Basic and acidic residues" evidence="12">
    <location>
        <begin position="145"/>
        <end position="158"/>
    </location>
</feature>
<dbReference type="GO" id="GO:0008270">
    <property type="term" value="F:zinc ion binding"/>
    <property type="evidence" value="ECO:0007669"/>
    <property type="project" value="UniProtKB-KW"/>
</dbReference>
<dbReference type="RefSeq" id="XP_029994244.1">
    <property type="nucleotide sequence ID" value="XM_030138384.1"/>
</dbReference>
<dbReference type="SUPFAM" id="SSF54695">
    <property type="entry name" value="POZ domain"/>
    <property type="match status" value="1"/>
</dbReference>
<feature type="domain" description="C2H2-type" evidence="14">
    <location>
        <begin position="431"/>
        <end position="458"/>
    </location>
</feature>
<dbReference type="Ensembl" id="ENSSORT00005041586.1">
    <property type="protein sequence ID" value="ENSSORP00005040535.1"/>
    <property type="gene ID" value="ENSSORG00005018928.1"/>
</dbReference>
<keyword evidence="7" id="KW-0805">Transcription regulation</keyword>
<keyword evidence="10" id="KW-0539">Nucleus</keyword>
<dbReference type="PANTHER" id="PTHR24399">
    <property type="entry name" value="ZINC FINGER AND BTB DOMAIN-CONTAINING"/>
    <property type="match status" value="1"/>
</dbReference>
<organism evidence="15 16">
    <name type="scientific">Sphaeramia orbicularis</name>
    <name type="common">orbiculate cardinalfish</name>
    <dbReference type="NCBI Taxonomy" id="375764"/>
    <lineage>
        <taxon>Eukaryota</taxon>
        <taxon>Metazoa</taxon>
        <taxon>Chordata</taxon>
        <taxon>Craniata</taxon>
        <taxon>Vertebrata</taxon>
        <taxon>Euteleostomi</taxon>
        <taxon>Actinopterygii</taxon>
        <taxon>Neopterygii</taxon>
        <taxon>Teleostei</taxon>
        <taxon>Neoteleostei</taxon>
        <taxon>Acanthomorphata</taxon>
        <taxon>Gobiaria</taxon>
        <taxon>Kurtiformes</taxon>
        <taxon>Apogonoidei</taxon>
        <taxon>Apogonidae</taxon>
        <taxon>Apogoninae</taxon>
        <taxon>Sphaeramia</taxon>
    </lineage>
</organism>
<feature type="domain" description="C2H2-type" evidence="14">
    <location>
        <begin position="489"/>
        <end position="516"/>
    </location>
</feature>
<dbReference type="FunFam" id="3.30.160.60:FF:000446">
    <property type="entry name" value="Zinc finger protein"/>
    <property type="match status" value="1"/>
</dbReference>
<dbReference type="RefSeq" id="XP_029994245.1">
    <property type="nucleotide sequence ID" value="XM_030138385.1"/>
</dbReference>
<evidence type="ECO:0000256" key="1">
    <source>
        <dbReference type="ARBA" id="ARBA00004123"/>
    </source>
</evidence>
<dbReference type="GO" id="GO:0005654">
    <property type="term" value="C:nucleoplasm"/>
    <property type="evidence" value="ECO:0007669"/>
    <property type="project" value="TreeGrafter"/>
</dbReference>
<keyword evidence="8" id="KW-0238">DNA-binding</keyword>
<dbReference type="CTD" id="3104"/>